<dbReference type="AlphaFoldDB" id="A0A6A5VVD0"/>
<feature type="compositionally biased region" description="Polar residues" evidence="1">
    <location>
        <begin position="234"/>
        <end position="247"/>
    </location>
</feature>
<proteinExistence type="predicted"/>
<dbReference type="GO" id="GO:0030968">
    <property type="term" value="P:endoplasmic reticulum unfolded protein response"/>
    <property type="evidence" value="ECO:0007669"/>
    <property type="project" value="TreeGrafter"/>
</dbReference>
<evidence type="ECO:0000256" key="2">
    <source>
        <dbReference type="SAM" id="Phobius"/>
    </source>
</evidence>
<gene>
    <name evidence="3" type="ORF">P154DRAFT_502955</name>
</gene>
<dbReference type="Proteomes" id="UP000799779">
    <property type="component" value="Unassembled WGS sequence"/>
</dbReference>
<evidence type="ECO:0000313" key="4">
    <source>
        <dbReference type="Proteomes" id="UP000799779"/>
    </source>
</evidence>
<evidence type="ECO:0008006" key="5">
    <source>
        <dbReference type="Google" id="ProtNLM"/>
    </source>
</evidence>
<feature type="transmembrane region" description="Helical" evidence="2">
    <location>
        <begin position="482"/>
        <end position="503"/>
    </location>
</feature>
<feature type="compositionally biased region" description="Low complexity" evidence="1">
    <location>
        <begin position="220"/>
        <end position="229"/>
    </location>
</feature>
<protein>
    <recommendedName>
        <fullName evidence="5">Ubiquitin-like domain-containing protein</fullName>
    </recommendedName>
</protein>
<dbReference type="InterPro" id="IPR039751">
    <property type="entry name" value="HERPUD1/2"/>
</dbReference>
<feature type="region of interest" description="Disordered" evidence="1">
    <location>
        <begin position="202"/>
        <end position="250"/>
    </location>
</feature>
<dbReference type="SUPFAM" id="SSF54236">
    <property type="entry name" value="Ubiquitin-like"/>
    <property type="match status" value="1"/>
</dbReference>
<feature type="transmembrane region" description="Helical" evidence="2">
    <location>
        <begin position="456"/>
        <end position="476"/>
    </location>
</feature>
<keyword evidence="2" id="KW-1133">Transmembrane helix</keyword>
<feature type="region of interest" description="Disordered" evidence="1">
    <location>
        <begin position="97"/>
        <end position="181"/>
    </location>
</feature>
<feature type="compositionally biased region" description="Low complexity" evidence="1">
    <location>
        <begin position="128"/>
        <end position="140"/>
    </location>
</feature>
<evidence type="ECO:0000256" key="1">
    <source>
        <dbReference type="SAM" id="MobiDB-lite"/>
    </source>
</evidence>
<keyword evidence="2" id="KW-0472">Membrane</keyword>
<feature type="compositionally biased region" description="Basic and acidic residues" evidence="1">
    <location>
        <begin position="665"/>
        <end position="677"/>
    </location>
</feature>
<keyword evidence="4" id="KW-1185">Reference proteome</keyword>
<feature type="compositionally biased region" description="Pro residues" evidence="1">
    <location>
        <begin position="111"/>
        <end position="124"/>
    </location>
</feature>
<dbReference type="PANTHER" id="PTHR12943:SF27">
    <property type="entry name" value="HOMOCYSTEINE-INDUCED ENDOPLASMIC RETICULUM PROTEIN, ISOFORM A"/>
    <property type="match status" value="1"/>
</dbReference>
<reference evidence="3" key="1">
    <citation type="journal article" date="2020" name="Stud. Mycol.">
        <title>101 Dothideomycetes genomes: a test case for predicting lifestyles and emergence of pathogens.</title>
        <authorList>
            <person name="Haridas S."/>
            <person name="Albert R."/>
            <person name="Binder M."/>
            <person name="Bloem J."/>
            <person name="Labutti K."/>
            <person name="Salamov A."/>
            <person name="Andreopoulos B."/>
            <person name="Baker S."/>
            <person name="Barry K."/>
            <person name="Bills G."/>
            <person name="Bluhm B."/>
            <person name="Cannon C."/>
            <person name="Castanera R."/>
            <person name="Culley D."/>
            <person name="Daum C."/>
            <person name="Ezra D."/>
            <person name="Gonzalez J."/>
            <person name="Henrissat B."/>
            <person name="Kuo A."/>
            <person name="Liang C."/>
            <person name="Lipzen A."/>
            <person name="Lutzoni F."/>
            <person name="Magnuson J."/>
            <person name="Mondo S."/>
            <person name="Nolan M."/>
            <person name="Ohm R."/>
            <person name="Pangilinan J."/>
            <person name="Park H.-J."/>
            <person name="Ramirez L."/>
            <person name="Alfaro M."/>
            <person name="Sun H."/>
            <person name="Tritt A."/>
            <person name="Yoshinaga Y."/>
            <person name="Zwiers L.-H."/>
            <person name="Turgeon B."/>
            <person name="Goodwin S."/>
            <person name="Spatafora J."/>
            <person name="Crous P."/>
            <person name="Grigoriev I."/>
        </authorList>
    </citation>
    <scope>NUCLEOTIDE SEQUENCE</scope>
    <source>
        <strain evidence="3">CBS 123094</strain>
    </source>
</reference>
<dbReference type="OrthoDB" id="21589at2759"/>
<name>A0A6A5VVD0_9PLEO</name>
<sequence length="686" mass="74130">MAEPADRIDLKILSPSTEVDGDINLPDLPTATTVTELRQLLQNAIATKPTTERMRLIYRGRVVASDDDSLRDVFGQDAINSSKEQSLHLVLRELNPPAASASPAPRSSTAPPNPFRAAPSPPQTNPFRPVQQSRPSSLPQLPQPPQHPHVHPHPHHHHHHHPHAHGPPLAQLPGGGMPLPPELQRQIAHAQQALANNMANLSANGAIPGHPQSRGGTPGPAGADGTTPAVRPTAVTQPPTIHGGQSRTVRHEAVGPNGERWTVINTNITIPGQVVNQQVPILPRPFPHPPGHAARILRPDADADAIDNLLSRIRAGMQAARQEMDNVRTLIRGPDGLPTGQAATAGLANVGNELFILASPQGPVGILYDQRGVYTTAPMVNTLPFQTFTQHFSTNRQLVAALGQQLAQNPGPIQLTANQPPQNQQPQANAPDPAAANQNQDQNQPQNRNPQENDRFVAIAGHMWFIFKIACFIYIFAGGGGWYRPMMMALVAGIAYLAQLGLFEPQMQRIRQHFEALLPIPQPVARGANANGNQNPPPNGQPPAPANPNPTPQETAQRLVRQHQENRFTWVRDRMRTTERAVALFVASLWPGLGERMVQAQEERERAERVAEEEERERVRAEEERVEEERRKAAEGEEGVGEGKMDIGVGGGGGGGADEQGEGSQRVEGKGKERAVVEGEGAASSS</sequence>
<keyword evidence="2" id="KW-0812">Transmembrane</keyword>
<feature type="compositionally biased region" description="Gly residues" evidence="1">
    <location>
        <begin position="648"/>
        <end position="658"/>
    </location>
</feature>
<dbReference type="PANTHER" id="PTHR12943">
    <property type="entry name" value="HOMOCYSTEINE-RESPONSIVE ENDOPLASMIC RETICULUM-RESIDENT UNIQUITIN-LIKE DOMAIN HERPUD PROTEIN FAMILY MEMBER"/>
    <property type="match status" value="1"/>
</dbReference>
<dbReference type="InterPro" id="IPR029071">
    <property type="entry name" value="Ubiquitin-like_domsf"/>
</dbReference>
<feature type="region of interest" description="Disordered" evidence="1">
    <location>
        <begin position="410"/>
        <end position="450"/>
    </location>
</feature>
<feature type="compositionally biased region" description="Pro residues" evidence="1">
    <location>
        <begin position="535"/>
        <end position="551"/>
    </location>
</feature>
<dbReference type="EMBL" id="ML977688">
    <property type="protein sequence ID" value="KAF1993732.1"/>
    <property type="molecule type" value="Genomic_DNA"/>
</dbReference>
<feature type="compositionally biased region" description="Low complexity" evidence="1">
    <location>
        <begin position="417"/>
        <end position="450"/>
    </location>
</feature>
<feature type="compositionally biased region" description="Basic and acidic residues" evidence="1">
    <location>
        <begin position="604"/>
        <end position="645"/>
    </location>
</feature>
<evidence type="ECO:0000313" key="3">
    <source>
        <dbReference type="EMBL" id="KAF1993732.1"/>
    </source>
</evidence>
<feature type="region of interest" description="Disordered" evidence="1">
    <location>
        <begin position="604"/>
        <end position="686"/>
    </location>
</feature>
<organism evidence="3 4">
    <name type="scientific">Amniculicola lignicola CBS 123094</name>
    <dbReference type="NCBI Taxonomy" id="1392246"/>
    <lineage>
        <taxon>Eukaryota</taxon>
        <taxon>Fungi</taxon>
        <taxon>Dikarya</taxon>
        <taxon>Ascomycota</taxon>
        <taxon>Pezizomycotina</taxon>
        <taxon>Dothideomycetes</taxon>
        <taxon>Pleosporomycetidae</taxon>
        <taxon>Pleosporales</taxon>
        <taxon>Amniculicolaceae</taxon>
        <taxon>Amniculicola</taxon>
    </lineage>
</organism>
<feature type="region of interest" description="Disordered" evidence="1">
    <location>
        <begin position="525"/>
        <end position="559"/>
    </location>
</feature>
<accession>A0A6A5VVD0</accession>
<feature type="compositionally biased region" description="Basic residues" evidence="1">
    <location>
        <begin position="148"/>
        <end position="164"/>
    </location>
</feature>
<dbReference type="Gene3D" id="3.10.20.90">
    <property type="entry name" value="Phosphatidylinositol 3-kinase Catalytic Subunit, Chain A, domain 1"/>
    <property type="match status" value="1"/>
</dbReference>
<feature type="compositionally biased region" description="Low complexity" evidence="1">
    <location>
        <begin position="97"/>
        <end position="110"/>
    </location>
</feature>